<gene>
    <name evidence="1" type="ORF">FYJ44_04085</name>
</gene>
<name>A0A6L5XJ47_9BACT</name>
<evidence type="ECO:0000313" key="1">
    <source>
        <dbReference type="EMBL" id="MSS27240.1"/>
    </source>
</evidence>
<dbReference type="Gene3D" id="3.40.960.10">
    <property type="entry name" value="VSR Endonuclease"/>
    <property type="match status" value="1"/>
</dbReference>
<comment type="caution">
    <text evidence="1">The sequence shown here is derived from an EMBL/GenBank/DDBJ whole genome shotgun (WGS) entry which is preliminary data.</text>
</comment>
<evidence type="ECO:0008006" key="3">
    <source>
        <dbReference type="Google" id="ProtNLM"/>
    </source>
</evidence>
<dbReference type="Proteomes" id="UP000477488">
    <property type="component" value="Unassembled WGS sequence"/>
</dbReference>
<organism evidence="1 2">
    <name type="scientific">Desulfovibrio porci</name>
    <dbReference type="NCBI Taxonomy" id="2605782"/>
    <lineage>
        <taxon>Bacteria</taxon>
        <taxon>Pseudomonadati</taxon>
        <taxon>Thermodesulfobacteriota</taxon>
        <taxon>Desulfovibrionia</taxon>
        <taxon>Desulfovibrionales</taxon>
        <taxon>Desulfovibrionaceae</taxon>
        <taxon>Desulfovibrio</taxon>
    </lineage>
</organism>
<evidence type="ECO:0000313" key="2">
    <source>
        <dbReference type="Proteomes" id="UP000477488"/>
    </source>
</evidence>
<reference evidence="1 2" key="1">
    <citation type="submission" date="2019-09" db="EMBL/GenBank/DDBJ databases">
        <title>In-depth cultivation of the pig gut microbiome towards novel bacterial diversity and tailored functional studies.</title>
        <authorList>
            <person name="Wylensek D."/>
            <person name="Hitch T.C.A."/>
            <person name="Clavel T."/>
        </authorList>
    </citation>
    <scope>NUCLEOTIDE SEQUENCE [LARGE SCALE GENOMIC DNA]</scope>
    <source>
        <strain evidence="1 2">PG-178-WT-4</strain>
    </source>
</reference>
<sequence>MNLLSFIAGALAVIIFRGLREKFFSRPADGDDQLSLVRLETDQQATSTPTPPLDIEKVFGPLDCDGTCCTPYETCNPVERLFCQKVLKPEAGDGTFWGQYNVVLPSGNARIDFAVGSRDGRRIAVELDGYGTHAKLSKKDFNKQLSRQNDLTNAGWQVLRFSVPRLLHQLKENKPLACRDVLRTALAPHAPAPLPPAPLVHADSPKIGVHDAERAKKDGLVFSEKAHTWYVAHIGEVAPNVPDAWQMRIWTACMRQGCKGRLEPRRRRDDGRFFWACDACSTTYSDRSGGSRRDGPCQDNATAEPAGVIHVKECGDTRFL</sequence>
<keyword evidence="2" id="KW-1185">Reference proteome</keyword>
<dbReference type="RefSeq" id="WP_154509416.1">
    <property type="nucleotide sequence ID" value="NZ_VUMH01000003.1"/>
</dbReference>
<accession>A0A6L5XJ47</accession>
<proteinExistence type="predicted"/>
<protein>
    <recommendedName>
        <fullName evidence="3">DUF559 domain-containing protein</fullName>
    </recommendedName>
</protein>
<dbReference type="EMBL" id="VUMH01000003">
    <property type="protein sequence ID" value="MSS27240.1"/>
    <property type="molecule type" value="Genomic_DNA"/>
</dbReference>
<dbReference type="AlphaFoldDB" id="A0A6L5XJ47"/>